<sequence>YFPGDRDFFFQLFDIGKDFNILDFTFETLKNGRFGTSFSPLYLNNFMFEVIGQKQVKKILITEAEKILPDLKNIIEKYKNQEITLTTENFLMNEIFKTAFVDYKNVKALYVSIYKKFLMDNKFDYIFSIPAISSIPSVGAYCIRLSLSSP</sequence>
<protein>
    <submittedName>
        <fullName evidence="1">Uncharacterized protein</fullName>
    </submittedName>
</protein>
<proteinExistence type="predicted"/>
<accession>X1HMM3</accession>
<organism evidence="1">
    <name type="scientific">marine sediment metagenome</name>
    <dbReference type="NCBI Taxonomy" id="412755"/>
    <lineage>
        <taxon>unclassified sequences</taxon>
        <taxon>metagenomes</taxon>
        <taxon>ecological metagenomes</taxon>
    </lineage>
</organism>
<gene>
    <name evidence="1" type="ORF">S03H2_30288</name>
</gene>
<evidence type="ECO:0000313" key="1">
    <source>
        <dbReference type="EMBL" id="GAH55079.1"/>
    </source>
</evidence>
<feature type="non-terminal residue" evidence="1">
    <location>
        <position position="1"/>
    </location>
</feature>
<reference evidence="1" key="1">
    <citation type="journal article" date="2014" name="Front. Microbiol.">
        <title>High frequency of phylogenetically diverse reductive dehalogenase-homologous genes in deep subseafloor sedimentary metagenomes.</title>
        <authorList>
            <person name="Kawai M."/>
            <person name="Futagami T."/>
            <person name="Toyoda A."/>
            <person name="Takaki Y."/>
            <person name="Nishi S."/>
            <person name="Hori S."/>
            <person name="Arai W."/>
            <person name="Tsubouchi T."/>
            <person name="Morono Y."/>
            <person name="Uchiyama I."/>
            <person name="Ito T."/>
            <person name="Fujiyama A."/>
            <person name="Inagaki F."/>
            <person name="Takami H."/>
        </authorList>
    </citation>
    <scope>NUCLEOTIDE SEQUENCE</scope>
    <source>
        <strain evidence="1">Expedition CK06-06</strain>
    </source>
</reference>
<dbReference type="EMBL" id="BARU01018319">
    <property type="protein sequence ID" value="GAH55079.1"/>
    <property type="molecule type" value="Genomic_DNA"/>
</dbReference>
<name>X1HMM3_9ZZZZ</name>
<comment type="caution">
    <text evidence="1">The sequence shown here is derived from an EMBL/GenBank/DDBJ whole genome shotgun (WGS) entry which is preliminary data.</text>
</comment>
<dbReference type="AlphaFoldDB" id="X1HMM3"/>